<dbReference type="EMBL" id="MT141284">
    <property type="protein sequence ID" value="QJA57626.1"/>
    <property type="molecule type" value="Genomic_DNA"/>
</dbReference>
<proteinExistence type="predicted"/>
<evidence type="ECO:0000259" key="1">
    <source>
        <dbReference type="Pfam" id="PF00535"/>
    </source>
</evidence>
<evidence type="ECO:0000313" key="2">
    <source>
        <dbReference type="EMBL" id="QJA57626.1"/>
    </source>
</evidence>
<keyword evidence="2" id="KW-0808">Transferase</keyword>
<reference evidence="2" key="1">
    <citation type="submission" date="2020-03" db="EMBL/GenBank/DDBJ databases">
        <title>The deep terrestrial virosphere.</title>
        <authorList>
            <person name="Holmfeldt K."/>
            <person name="Nilsson E."/>
            <person name="Simone D."/>
            <person name="Lopez-Fernandez M."/>
            <person name="Wu X."/>
            <person name="de Brujin I."/>
            <person name="Lundin D."/>
            <person name="Andersson A."/>
            <person name="Bertilsson S."/>
            <person name="Dopson M."/>
        </authorList>
    </citation>
    <scope>NUCLEOTIDE SEQUENCE</scope>
    <source>
        <strain evidence="3">MM415A00955</strain>
        <strain evidence="2">MM415B01612</strain>
        <strain evidence="4">TM448B01274</strain>
    </source>
</reference>
<accession>A0A6M3IJD6</accession>
<organism evidence="2">
    <name type="scientific">viral metagenome</name>
    <dbReference type="NCBI Taxonomy" id="1070528"/>
    <lineage>
        <taxon>unclassified sequences</taxon>
        <taxon>metagenomes</taxon>
        <taxon>organismal metagenomes</taxon>
    </lineage>
</organism>
<dbReference type="EMBL" id="MT144729">
    <property type="protein sequence ID" value="QJH98365.1"/>
    <property type="molecule type" value="Genomic_DNA"/>
</dbReference>
<name>A0A6M3IJD6_9ZZZZ</name>
<dbReference type="EMBL" id="MT142363">
    <property type="protein sequence ID" value="QJA79018.1"/>
    <property type="molecule type" value="Genomic_DNA"/>
</dbReference>
<evidence type="ECO:0000313" key="3">
    <source>
        <dbReference type="EMBL" id="QJA79018.1"/>
    </source>
</evidence>
<dbReference type="Gene3D" id="3.90.550.10">
    <property type="entry name" value="Spore Coat Polysaccharide Biosynthesis Protein SpsA, Chain A"/>
    <property type="match status" value="1"/>
</dbReference>
<dbReference type="SUPFAM" id="SSF53448">
    <property type="entry name" value="Nucleotide-diphospho-sugar transferases"/>
    <property type="match status" value="1"/>
</dbReference>
<evidence type="ECO:0000313" key="4">
    <source>
        <dbReference type="EMBL" id="QJH98365.1"/>
    </source>
</evidence>
<dbReference type="AlphaFoldDB" id="A0A6M3IJD6"/>
<gene>
    <name evidence="3" type="ORF">MM415A00955_0017</name>
    <name evidence="2" type="ORF">MM415B01612_0011</name>
    <name evidence="4" type="ORF">TM448B01274_0008</name>
</gene>
<dbReference type="GO" id="GO:0016740">
    <property type="term" value="F:transferase activity"/>
    <property type="evidence" value="ECO:0007669"/>
    <property type="project" value="UniProtKB-KW"/>
</dbReference>
<sequence>MFNTYPISEYIIVNDSADKAIHDKLREDYKGVTLVLNKENVGLIKSVDLGYRHIKTEYFFHCEDDWCCSGWGGFIEKSLTIMKERSDIEEVWLKDMNAHPVEPKIYNIGEVNYRLVKDNYQKGENAYNDFGWHGFTTACGLKRLSDYKKVAPYADIPWQGTIWHREQAIGERYHELGYRTAILMGDYVENIGYGQSEYITGNEK</sequence>
<dbReference type="CDD" id="cd00761">
    <property type="entry name" value="Glyco_tranf_GTA_type"/>
    <property type="match status" value="1"/>
</dbReference>
<dbReference type="InterPro" id="IPR029044">
    <property type="entry name" value="Nucleotide-diphossugar_trans"/>
</dbReference>
<protein>
    <submittedName>
        <fullName evidence="2">Putative glycosyltransferase</fullName>
    </submittedName>
</protein>
<dbReference type="InterPro" id="IPR001173">
    <property type="entry name" value="Glyco_trans_2-like"/>
</dbReference>
<dbReference type="Pfam" id="PF00535">
    <property type="entry name" value="Glycos_transf_2"/>
    <property type="match status" value="1"/>
</dbReference>
<feature type="domain" description="Glycosyltransferase 2-like" evidence="1">
    <location>
        <begin position="4"/>
        <end position="69"/>
    </location>
</feature>